<evidence type="ECO:0000256" key="1">
    <source>
        <dbReference type="SAM" id="Phobius"/>
    </source>
</evidence>
<keyword evidence="1" id="KW-1133">Transmembrane helix</keyword>
<name>A0ABZ3IIV7_9FIRM</name>
<proteinExistence type="predicted"/>
<feature type="transmembrane region" description="Helical" evidence="1">
    <location>
        <begin position="413"/>
        <end position="433"/>
    </location>
</feature>
<dbReference type="Gene3D" id="3.30.70.1440">
    <property type="entry name" value="Multidrug efflux transporter AcrB pore domain"/>
    <property type="match status" value="1"/>
</dbReference>
<dbReference type="PANTHER" id="PTHR32063">
    <property type="match status" value="1"/>
</dbReference>
<keyword evidence="1" id="KW-0812">Transmembrane</keyword>
<dbReference type="SUPFAM" id="SSF82693">
    <property type="entry name" value="Multidrug efflux transporter AcrB pore domain, PN1, PN2, PC1 and PC2 subdomains"/>
    <property type="match status" value="3"/>
</dbReference>
<dbReference type="Gene3D" id="1.20.1640.10">
    <property type="entry name" value="Multidrug efflux transporter AcrB transmembrane domain"/>
    <property type="match status" value="2"/>
</dbReference>
<feature type="transmembrane region" description="Helical" evidence="1">
    <location>
        <begin position="947"/>
        <end position="966"/>
    </location>
</feature>
<feature type="transmembrane region" description="Helical" evidence="1">
    <location>
        <begin position="317"/>
        <end position="335"/>
    </location>
</feature>
<organism evidence="2 3">
    <name type="scientific">Sporomusa silvacetica DSM 10669</name>
    <dbReference type="NCBI Taxonomy" id="1123289"/>
    <lineage>
        <taxon>Bacteria</taxon>
        <taxon>Bacillati</taxon>
        <taxon>Bacillota</taxon>
        <taxon>Negativicutes</taxon>
        <taxon>Selenomonadales</taxon>
        <taxon>Sporomusaceae</taxon>
        <taxon>Sporomusa</taxon>
    </lineage>
</organism>
<dbReference type="Gene3D" id="3.30.70.1430">
    <property type="entry name" value="Multidrug efflux transporter AcrB pore domain"/>
    <property type="match status" value="2"/>
</dbReference>
<sequence length="1030" mass="113474">MIVMLFVVLGLVSFYRIGVELLPAINIPYVTVTVNYPGAGTEEIEQGVIKPLENSLSALSNLKHITAVARPEKAQITLEFEFWANVDTSAINASQYVNSVLNKLPTGIQTPTVMKRDVNASPIMEISVIADKPLGDVYTVANDVFVERLQRASGVSDVQLYGGRDKEIAVEVDKDKLSYYNISLNQIANRIKQENVLTPAGSVFSDNKETNVRLMAQYTSPEELASIHVTNSKNVNIPLSNLATIREQDKRVTRYARTNGQDVVSLTVYKNSDANLVDAAKETKKQLDSLRTEYPDYQFVIITDASQYVEDSLHNTLEALIEGLFTTGLVLYLFLRGWRSTAAVLIAIPTSLISTFFVMYIAGFTFNMMSLMGMSLCIGILVDDSIVVLENIHRHLMLGKDAKTAAEDGRNEIGMAAIAITLCDVVVFMPIAFMNGMTGQYFRQFGLTIVFATLCSLFVSFTLTPMLASRFFAKGMQEAKGKFWDAMIRAENVTIQKYERLLRLSLEHPKKIIVTVLLIFIGTVSLIPLGVIGAEYMPKTDESSFRINVQFPVGENIDKTNSEVRQMEEYLTTIPEVKNYLSSVGQPAGNYGGISVQMVDRKDRGRSVWQVTDQVRRYLRENFPEAVVQVSETQSSVAGVSGSTGTGGNGPSNAPVQIEIRGANLEGIVKASYKVQDILANLKGAKDIRSSYTEGAPELRLIVDREKLKFYNTTVNDVNNVFSGAIAGTLAGYYVNDPNNDSQDTDIYVRIKGSDGFKASDIRYIPVQAGSNLIKLSDVVRVEDNVGPVMLRRVDKQESINISANITDRPLQEVIDDISKNIKPGDLGPNITYRFTGQADNMKTTFGEMAQALGLSLILVYMVLAILYESISTPLIRMCSLPFGLIGSLAFLAITYNTINLYSLIGILVMDGVVAKNGTLLLDYTITLMESGMNAQDAIIEAGKTRLKPICMTTLTMISGMMPTALAMTAGSETRVSMAWVIIGGLLSSTFFTLIAIPIIFLFFDKYPMSKWFTLSGIITKLKHVILQKS</sequence>
<dbReference type="InterPro" id="IPR001036">
    <property type="entry name" value="Acrflvin-R"/>
</dbReference>
<keyword evidence="3" id="KW-1185">Reference proteome</keyword>
<dbReference type="Proteomes" id="UP000216752">
    <property type="component" value="Chromosome"/>
</dbReference>
<feature type="transmembrane region" description="Helical" evidence="1">
    <location>
        <begin position="512"/>
        <end position="534"/>
    </location>
</feature>
<dbReference type="SUPFAM" id="SSF82866">
    <property type="entry name" value="Multidrug efflux transporter AcrB transmembrane domain"/>
    <property type="match status" value="2"/>
</dbReference>
<gene>
    <name evidence="2" type="primary">ttgB</name>
    <name evidence="2" type="ORF">SPSIL_017360</name>
</gene>
<dbReference type="Pfam" id="PF00873">
    <property type="entry name" value="ACR_tran"/>
    <property type="match status" value="1"/>
</dbReference>
<evidence type="ECO:0000313" key="2">
    <source>
        <dbReference type="EMBL" id="XFO65596.1"/>
    </source>
</evidence>
<feature type="transmembrane region" description="Helical" evidence="1">
    <location>
        <begin position="342"/>
        <end position="362"/>
    </location>
</feature>
<feature type="transmembrane region" description="Helical" evidence="1">
    <location>
        <begin position="445"/>
        <end position="468"/>
    </location>
</feature>
<protein>
    <submittedName>
        <fullName evidence="2">Efflux pump membrane transporter TtgB</fullName>
    </submittedName>
</protein>
<keyword evidence="1" id="KW-0472">Membrane</keyword>
<dbReference type="EMBL" id="CP155573">
    <property type="protein sequence ID" value="XFO65596.1"/>
    <property type="molecule type" value="Genomic_DNA"/>
</dbReference>
<dbReference type="Gene3D" id="3.30.2090.10">
    <property type="entry name" value="Multidrug efflux transporter AcrB TolC docking domain, DN and DC subdomains"/>
    <property type="match status" value="2"/>
</dbReference>
<dbReference type="SUPFAM" id="SSF82714">
    <property type="entry name" value="Multidrug efflux transporter AcrB TolC docking domain, DN and DC subdomains"/>
    <property type="match status" value="2"/>
</dbReference>
<dbReference type="PANTHER" id="PTHR32063:SF0">
    <property type="entry name" value="SWARMING MOTILITY PROTEIN SWRC"/>
    <property type="match status" value="1"/>
</dbReference>
<evidence type="ECO:0000313" key="3">
    <source>
        <dbReference type="Proteomes" id="UP000216752"/>
    </source>
</evidence>
<accession>A0ABZ3IIV7</accession>
<feature type="transmembrane region" description="Helical" evidence="1">
    <location>
        <begin position="978"/>
        <end position="1004"/>
    </location>
</feature>
<feature type="transmembrane region" description="Helical" evidence="1">
    <location>
        <begin position="849"/>
        <end position="868"/>
    </location>
</feature>
<reference evidence="2" key="1">
    <citation type="submission" date="2024-05" db="EMBL/GenBank/DDBJ databases">
        <title>Isolation and characterization of Sporomusa carbonis sp. nov., a carboxydotrophic hydrogenogen in the genus of Sporomusa isolated from a charcoal burning pile.</title>
        <authorList>
            <person name="Boeer T."/>
            <person name="Rosenbaum F."/>
            <person name="Eysell L."/>
            <person name="Mueller V."/>
            <person name="Daniel R."/>
            <person name="Poehlein A."/>
        </authorList>
    </citation>
    <scope>NUCLEOTIDE SEQUENCE [LARGE SCALE GENOMIC DNA]</scope>
    <source>
        <strain evidence="2">DSM 10669</strain>
    </source>
</reference>
<dbReference type="InterPro" id="IPR027463">
    <property type="entry name" value="AcrB_DN_DC_subdom"/>
</dbReference>
<dbReference type="Gene3D" id="3.30.70.1320">
    <property type="entry name" value="Multidrug efflux transporter AcrB pore domain like"/>
    <property type="match status" value="1"/>
</dbReference>
<dbReference type="PRINTS" id="PR00702">
    <property type="entry name" value="ACRIFLAVINRP"/>
</dbReference>